<dbReference type="InterPro" id="IPR008991">
    <property type="entry name" value="Translation_prot_SH3-like_sf"/>
</dbReference>
<evidence type="ECO:0000256" key="2">
    <source>
        <dbReference type="ARBA" id="ARBA00022980"/>
    </source>
</evidence>
<feature type="domain" description="Large ribosomal subunit protein eL14" evidence="6">
    <location>
        <begin position="46"/>
        <end position="118"/>
    </location>
</feature>
<proteinExistence type="evidence at transcript level"/>
<comment type="similarity">
    <text evidence="1">Belongs to the eukaryotic ribosomal protein eL14 family.</text>
</comment>
<name>R4G883_RHOPR</name>
<accession>R4G883</accession>
<keyword evidence="2 7" id="KW-0689">Ribosomal protein</keyword>
<protein>
    <recommendedName>
        <fullName evidence="4">Large ribosomal subunit protein eL14</fullName>
    </recommendedName>
    <alternativeName>
        <fullName evidence="5">60S ribosomal protein L14</fullName>
    </alternativeName>
</protein>
<dbReference type="Gene3D" id="2.30.30.30">
    <property type="match status" value="1"/>
</dbReference>
<reference evidence="7" key="1">
    <citation type="submission" date="2013-04" db="EMBL/GenBank/DDBJ databases">
        <title>An insight into the transcriptome of the digestive tract of the blood sucking bug, Rhodnius prolixus.</title>
        <authorList>
            <person name="Ribeiro J.M.C."/>
            <person name="Genta F.A."/>
            <person name="Sorgine M.H.F."/>
            <person name="Paiva-Silva G.O."/>
            <person name="Majerowicz D."/>
            <person name="Medeiros M."/>
            <person name="Koerich L."/>
            <person name="Terra W.R."/>
            <person name="Ferreira C."/>
            <person name="Pimentel A.C."/>
            <person name="Bisch P.M."/>
            <person name="Diniz M.M.P."/>
            <person name="Nascimento R."/>
            <person name="Salmon D."/>
            <person name="Silber A.M."/>
            <person name="Alves M."/>
            <person name="Oliveira M.F."/>
            <person name="Gondim K.C."/>
            <person name="Silva Neto M.A.C."/>
            <person name="Atella G.C."/>
            <person name="Araujo H."/>
            <person name="Dias F.S."/>
            <person name="Polycarpo C.R."/>
            <person name="Fampa P."/>
            <person name="Melo A.C."/>
            <person name="Tanaka A.S."/>
            <person name="Balczun C."/>
            <person name="Oliveira J.H.M."/>
            <person name="Goncalves R."/>
            <person name="Lazoski C."/>
            <person name="Pereira M.A."/>
            <person name="Rivera-Pomar R."/>
            <person name="Diambra L."/>
            <person name="Schaub G.A."/>
            <person name="Garcia E.S."/>
            <person name="Azambuja P."/>
            <person name="Braz G.R.C."/>
            <person name="Oliveira P.L."/>
        </authorList>
    </citation>
    <scope>NUCLEOTIDE SEQUENCE</scope>
</reference>
<evidence type="ECO:0000256" key="4">
    <source>
        <dbReference type="ARBA" id="ARBA00035215"/>
    </source>
</evidence>
<dbReference type="GO" id="GO:0003723">
    <property type="term" value="F:RNA binding"/>
    <property type="evidence" value="ECO:0007669"/>
    <property type="project" value="InterPro"/>
</dbReference>
<dbReference type="GO" id="GO:0003735">
    <property type="term" value="F:structural constituent of ribosome"/>
    <property type="evidence" value="ECO:0007669"/>
    <property type="project" value="InterPro"/>
</dbReference>
<dbReference type="SUPFAM" id="SSF50104">
    <property type="entry name" value="Translation proteins SH3-like domain"/>
    <property type="match status" value="1"/>
</dbReference>
<dbReference type="InterPro" id="IPR014722">
    <property type="entry name" value="Rib_uL2_dom2"/>
</dbReference>
<dbReference type="HOGENOM" id="CLU_082438_2_0_1"/>
<evidence type="ECO:0000256" key="5">
    <source>
        <dbReference type="ARBA" id="ARBA00035318"/>
    </source>
</evidence>
<evidence type="ECO:0000313" key="7">
    <source>
        <dbReference type="EMBL" id="JAA76088.1"/>
    </source>
</evidence>
<dbReference type="CDD" id="cd23702">
    <property type="entry name" value="eL14"/>
    <property type="match status" value="1"/>
</dbReference>
<dbReference type="Gene3D" id="6.10.250.2270">
    <property type="match status" value="1"/>
</dbReference>
<dbReference type="EMBL" id="GAHY01001422">
    <property type="protein sequence ID" value="JAA76088.1"/>
    <property type="molecule type" value="mRNA"/>
</dbReference>
<evidence type="ECO:0000256" key="3">
    <source>
        <dbReference type="ARBA" id="ARBA00023274"/>
    </source>
</evidence>
<organism evidence="7">
    <name type="scientific">Rhodnius prolixus</name>
    <name type="common">Triatomid bug</name>
    <dbReference type="NCBI Taxonomy" id="13249"/>
    <lineage>
        <taxon>Eukaryota</taxon>
        <taxon>Metazoa</taxon>
        <taxon>Ecdysozoa</taxon>
        <taxon>Arthropoda</taxon>
        <taxon>Hexapoda</taxon>
        <taxon>Insecta</taxon>
        <taxon>Pterygota</taxon>
        <taxon>Neoptera</taxon>
        <taxon>Paraneoptera</taxon>
        <taxon>Hemiptera</taxon>
        <taxon>Heteroptera</taxon>
        <taxon>Panheteroptera</taxon>
        <taxon>Cimicomorpha</taxon>
        <taxon>Reduviidae</taxon>
        <taxon>Triatominae</taxon>
        <taxon>Rhodnius</taxon>
    </lineage>
</organism>
<evidence type="ECO:0000259" key="6">
    <source>
        <dbReference type="Pfam" id="PF01929"/>
    </source>
</evidence>
<dbReference type="InterPro" id="IPR039660">
    <property type="entry name" value="Ribosomal_eL14"/>
</dbReference>
<dbReference type="AlphaFoldDB" id="R4G883"/>
<dbReference type="GO" id="GO:0006412">
    <property type="term" value="P:translation"/>
    <property type="evidence" value="ECO:0007669"/>
    <property type="project" value="InterPro"/>
</dbReference>
<sequence>MPFKRFVQTGRVAYISDGRYKGKLCAIVDVINQTRALVDGPETGVPRSGIRLNQLHLTKFRLRFPFTASTRVVRKAWKDDKLDESGRSMWPKVEAKKKRLALTDFDRFKLRHARQVRNKLRTSAFLYLKKKAKKDAAAKNQRRKWKEVSCTKSRQRRSEFCNYCF</sequence>
<dbReference type="GO" id="GO:0022625">
    <property type="term" value="C:cytosolic large ribosomal subunit"/>
    <property type="evidence" value="ECO:0007669"/>
    <property type="project" value="TreeGrafter"/>
</dbReference>
<dbReference type="InterPro" id="IPR002784">
    <property type="entry name" value="Ribosomal_eL14_dom"/>
</dbReference>
<dbReference type="PANTHER" id="PTHR11127:SF2">
    <property type="entry name" value="LARGE RIBOSOMAL SUBUNIT PROTEIN EL14"/>
    <property type="match status" value="1"/>
</dbReference>
<dbReference type="PANTHER" id="PTHR11127">
    <property type="entry name" value="60S RIBOSOMAL PROTEIN L14"/>
    <property type="match status" value="1"/>
</dbReference>
<evidence type="ECO:0000256" key="1">
    <source>
        <dbReference type="ARBA" id="ARBA00006592"/>
    </source>
</evidence>
<dbReference type="Pfam" id="PF01929">
    <property type="entry name" value="Ribosomal_L14e"/>
    <property type="match status" value="1"/>
</dbReference>
<keyword evidence="3" id="KW-0687">Ribonucleoprotein</keyword>
<dbReference type="VEuPathDB" id="VectorBase:RPRC007825"/>
<dbReference type="GO" id="GO:0042273">
    <property type="term" value="P:ribosomal large subunit biogenesis"/>
    <property type="evidence" value="ECO:0007669"/>
    <property type="project" value="TreeGrafter"/>
</dbReference>